<dbReference type="GeneID" id="110974862"/>
<dbReference type="GO" id="GO:0008508">
    <property type="term" value="F:bile acid:sodium symporter activity"/>
    <property type="evidence" value="ECO:0007669"/>
    <property type="project" value="TreeGrafter"/>
</dbReference>
<keyword evidence="4" id="KW-0769">Symport</keyword>
<evidence type="ECO:0000256" key="1">
    <source>
        <dbReference type="ARBA" id="ARBA00004141"/>
    </source>
</evidence>
<feature type="transmembrane region" description="Helical" evidence="8">
    <location>
        <begin position="246"/>
        <end position="267"/>
    </location>
</feature>
<dbReference type="InterPro" id="IPR002657">
    <property type="entry name" value="BilAc:Na_symport/Acr3"/>
</dbReference>
<evidence type="ECO:0000256" key="4">
    <source>
        <dbReference type="ARBA" id="ARBA00022847"/>
    </source>
</evidence>
<feature type="compositionally biased region" description="Basic and acidic residues" evidence="7">
    <location>
        <begin position="322"/>
        <end position="337"/>
    </location>
</feature>
<keyword evidence="9" id="KW-1185">Reference proteome</keyword>
<reference evidence="10" key="1">
    <citation type="submission" date="2025-08" db="UniProtKB">
        <authorList>
            <consortium name="RefSeq"/>
        </authorList>
    </citation>
    <scope>IDENTIFICATION</scope>
</reference>
<feature type="transmembrane region" description="Helical" evidence="8">
    <location>
        <begin position="54"/>
        <end position="77"/>
    </location>
</feature>
<evidence type="ECO:0000256" key="7">
    <source>
        <dbReference type="SAM" id="MobiDB-lite"/>
    </source>
</evidence>
<feature type="region of interest" description="Disordered" evidence="7">
    <location>
        <begin position="310"/>
        <end position="337"/>
    </location>
</feature>
<feature type="transmembrane region" description="Helical" evidence="8">
    <location>
        <begin position="20"/>
        <end position="42"/>
    </location>
</feature>
<dbReference type="RefSeq" id="XP_022082464.1">
    <property type="nucleotide sequence ID" value="XM_022226772.1"/>
</dbReference>
<keyword evidence="4" id="KW-0813">Transport</keyword>
<sequence length="337" mass="36640">MTDASPEEGLPKYAQALREANKVIVIFLVVVIMLAVGCVVTVDDFKSTLRRPVGVIIGFLSQFVVLPLTAFGLAHALKLNAAYALGLLVSATCPGGVTSNLFAYWMDGDVCLSITMTTLSTVAAMGMMPLNLFLYGRSWTSESVVIPYSNIAIALALTLVPVAAGMLIKYRKPSWCKIITLLGSIFGFLAIFFTISSGGIIDPSMFASPWQVWFAGAIQPLLGYALGYFFALALRRPHAECRTISIETGTQNIGLALVLLLVTFQGSDQLNNLLVIPNVYRGVLALHSLWLTGLYLAWKRWCRGVSGAQDHHGSPLAQQSEEPGKDRCEMENYNHTE</sequence>
<evidence type="ECO:0000256" key="8">
    <source>
        <dbReference type="SAM" id="Phobius"/>
    </source>
</evidence>
<dbReference type="GO" id="GO:0016020">
    <property type="term" value="C:membrane"/>
    <property type="evidence" value="ECO:0007669"/>
    <property type="project" value="UniProtKB-SubCell"/>
</dbReference>
<feature type="transmembrane region" description="Helical" evidence="8">
    <location>
        <begin position="279"/>
        <end position="298"/>
    </location>
</feature>
<dbReference type="Gene3D" id="1.20.1530.20">
    <property type="match status" value="1"/>
</dbReference>
<evidence type="ECO:0000256" key="6">
    <source>
        <dbReference type="ARBA" id="ARBA00023136"/>
    </source>
</evidence>
<dbReference type="AlphaFoldDB" id="A0A8B7XNS2"/>
<dbReference type="PANTHER" id="PTHR10361">
    <property type="entry name" value="SODIUM-BILE ACID COTRANSPORTER"/>
    <property type="match status" value="1"/>
</dbReference>
<name>A0A8B7XNS2_ACAPL</name>
<comment type="subcellular location">
    <subcellularLocation>
        <location evidence="1">Membrane</location>
        <topology evidence="1">Multi-pass membrane protein</topology>
    </subcellularLocation>
</comment>
<feature type="transmembrane region" description="Helical" evidence="8">
    <location>
        <begin position="146"/>
        <end position="167"/>
    </location>
</feature>
<evidence type="ECO:0000313" key="9">
    <source>
        <dbReference type="Proteomes" id="UP000694845"/>
    </source>
</evidence>
<dbReference type="Pfam" id="PF01758">
    <property type="entry name" value="SBF"/>
    <property type="match status" value="1"/>
</dbReference>
<dbReference type="InterPro" id="IPR038770">
    <property type="entry name" value="Na+/solute_symporter_sf"/>
</dbReference>
<comment type="similarity">
    <text evidence="2">Belongs to the bile acid:sodium symporter (BASS) (TC 2.A.28) family.</text>
</comment>
<keyword evidence="6 8" id="KW-0472">Membrane</keyword>
<evidence type="ECO:0000313" key="10">
    <source>
        <dbReference type="RefSeq" id="XP_022082464.1"/>
    </source>
</evidence>
<accession>A0A8B7XNS2</accession>
<gene>
    <name evidence="10" type="primary">LOC110974862</name>
</gene>
<proteinExistence type="inferred from homology"/>
<evidence type="ECO:0000256" key="5">
    <source>
        <dbReference type="ARBA" id="ARBA00022989"/>
    </source>
</evidence>
<dbReference type="Proteomes" id="UP000694845">
    <property type="component" value="Unplaced"/>
</dbReference>
<evidence type="ECO:0000256" key="2">
    <source>
        <dbReference type="ARBA" id="ARBA00006528"/>
    </source>
</evidence>
<protein>
    <submittedName>
        <fullName evidence="10">Ileal sodium/bile acid cotransporter-like</fullName>
    </submittedName>
</protein>
<feature type="transmembrane region" description="Helical" evidence="8">
    <location>
        <begin position="110"/>
        <end position="134"/>
    </location>
</feature>
<dbReference type="OrthoDB" id="203097at2759"/>
<dbReference type="KEGG" id="aplc:110974862"/>
<organism evidence="9 10">
    <name type="scientific">Acanthaster planci</name>
    <name type="common">Crown-of-thorns starfish</name>
    <dbReference type="NCBI Taxonomy" id="133434"/>
    <lineage>
        <taxon>Eukaryota</taxon>
        <taxon>Metazoa</taxon>
        <taxon>Echinodermata</taxon>
        <taxon>Eleutherozoa</taxon>
        <taxon>Asterozoa</taxon>
        <taxon>Asteroidea</taxon>
        <taxon>Valvatacea</taxon>
        <taxon>Valvatida</taxon>
        <taxon>Acanthasteridae</taxon>
        <taxon>Acanthaster</taxon>
    </lineage>
</organism>
<dbReference type="FunFam" id="1.20.1530.20:FF:000035">
    <property type="entry name" value="Uncharacterized protein"/>
    <property type="match status" value="1"/>
</dbReference>
<feature type="transmembrane region" description="Helical" evidence="8">
    <location>
        <begin position="213"/>
        <end position="234"/>
    </location>
</feature>
<feature type="transmembrane region" description="Helical" evidence="8">
    <location>
        <begin position="83"/>
        <end position="103"/>
    </location>
</feature>
<dbReference type="InterPro" id="IPR004710">
    <property type="entry name" value="Bilac:Na_transpt"/>
</dbReference>
<keyword evidence="3 8" id="KW-0812">Transmembrane</keyword>
<dbReference type="OMA" id="AHYVIMP"/>
<evidence type="ECO:0000256" key="3">
    <source>
        <dbReference type="ARBA" id="ARBA00022692"/>
    </source>
</evidence>
<dbReference type="PANTHER" id="PTHR10361:SF28">
    <property type="entry name" value="P3 PROTEIN-RELATED"/>
    <property type="match status" value="1"/>
</dbReference>
<feature type="transmembrane region" description="Helical" evidence="8">
    <location>
        <begin position="179"/>
        <end position="201"/>
    </location>
</feature>
<keyword evidence="5 8" id="KW-1133">Transmembrane helix</keyword>